<evidence type="ECO:0000313" key="4">
    <source>
        <dbReference type="Proteomes" id="UP000290408"/>
    </source>
</evidence>
<keyword evidence="4" id="KW-1185">Reference proteome</keyword>
<organism evidence="3 4">
    <name type="scientific">Janibacter limosus</name>
    <dbReference type="NCBI Taxonomy" id="53458"/>
    <lineage>
        <taxon>Bacteria</taxon>
        <taxon>Bacillati</taxon>
        <taxon>Actinomycetota</taxon>
        <taxon>Actinomycetes</taxon>
        <taxon>Micrococcales</taxon>
        <taxon>Intrasporangiaceae</taxon>
        <taxon>Janibacter</taxon>
    </lineage>
</organism>
<dbReference type="AlphaFoldDB" id="A0A4P6MSR3"/>
<dbReference type="Gene3D" id="2.30.110.10">
    <property type="entry name" value="Electron Transport, Fmn-binding Protein, Chain A"/>
    <property type="match status" value="1"/>
</dbReference>
<dbReference type="RefSeq" id="WP_130629267.1">
    <property type="nucleotide sequence ID" value="NZ_CP036164.1"/>
</dbReference>
<evidence type="ECO:0000313" key="3">
    <source>
        <dbReference type="EMBL" id="QBF46039.1"/>
    </source>
</evidence>
<dbReference type="EMBL" id="CP036164">
    <property type="protein sequence ID" value="QBF46039.1"/>
    <property type="molecule type" value="Genomic_DNA"/>
</dbReference>
<dbReference type="InterPro" id="IPR012349">
    <property type="entry name" value="Split_barrel_FMN-bd"/>
</dbReference>
<dbReference type="InterPro" id="IPR011576">
    <property type="entry name" value="Pyridox_Oxase_N"/>
</dbReference>
<dbReference type="KEGG" id="jli:EXU32_07085"/>
<dbReference type="SUPFAM" id="SSF50475">
    <property type="entry name" value="FMN-binding split barrel"/>
    <property type="match status" value="1"/>
</dbReference>
<evidence type="ECO:0000256" key="1">
    <source>
        <dbReference type="SAM" id="MobiDB-lite"/>
    </source>
</evidence>
<proteinExistence type="predicted"/>
<dbReference type="PANTHER" id="PTHR39336">
    <property type="entry name" value="PYRIDOXAMINE PHOSPHATE OXIDASE FAMILY PROTEIN (AFU_ORTHOLOGUE AFUA_6G11440)"/>
    <property type="match status" value="1"/>
</dbReference>
<dbReference type="Proteomes" id="UP000290408">
    <property type="component" value="Chromosome"/>
</dbReference>
<sequence length="186" mass="20710">MATQYESITEPLASFISDQQVYFVATAASDGRVNVSPKGLDSLRILTPNRVVWLNGTGSGNETAAHVLDSHRMTLMFCAFDGQPLILRLYGTAQLIHQDDTQAWEELVQHFPPMLGARNIFDVQIDLVQTSCGFGVPLLDFREERTLMDQWAANKGAAGLETYQQERNRHSIDGFPTGLPTPQRTE</sequence>
<accession>A0A4P6MSR3</accession>
<protein>
    <submittedName>
        <fullName evidence="3">Pyridoxamine 5'-phosphate oxidase family protein</fullName>
    </submittedName>
</protein>
<evidence type="ECO:0000259" key="2">
    <source>
        <dbReference type="Pfam" id="PF01243"/>
    </source>
</evidence>
<dbReference type="OrthoDB" id="115989at2"/>
<dbReference type="PANTHER" id="PTHR39336:SF1">
    <property type="entry name" value="PYRIDOXAMINE PHOSPHATE OXIDASE FAMILY PROTEIN (AFU_ORTHOLOGUE AFUA_6G11440)"/>
    <property type="match status" value="1"/>
</dbReference>
<feature type="region of interest" description="Disordered" evidence="1">
    <location>
        <begin position="167"/>
        <end position="186"/>
    </location>
</feature>
<gene>
    <name evidence="3" type="ORF">EXU32_07085</name>
</gene>
<dbReference type="Pfam" id="PF01243">
    <property type="entry name" value="PNPOx_N"/>
    <property type="match status" value="1"/>
</dbReference>
<name>A0A4P6MSR3_9MICO</name>
<feature type="domain" description="Pyridoxamine 5'-phosphate oxidase N-terminal" evidence="2">
    <location>
        <begin position="9"/>
        <end position="132"/>
    </location>
</feature>
<reference evidence="3 4" key="1">
    <citation type="submission" date="2019-02" db="EMBL/GenBank/DDBJ databases">
        <title>Genomic data mining of an Antarctic deep-sea actinobacterium, Janibacterlimosus P3-3-X1.</title>
        <authorList>
            <person name="Liao L."/>
            <person name="Chen B."/>
        </authorList>
    </citation>
    <scope>NUCLEOTIDE SEQUENCE [LARGE SCALE GENOMIC DNA]</scope>
    <source>
        <strain evidence="3 4">P3-3-X1</strain>
    </source>
</reference>